<organism evidence="1 2">
    <name type="scientific">Salmonirosea aquatica</name>
    <dbReference type="NCBI Taxonomy" id="2654236"/>
    <lineage>
        <taxon>Bacteria</taxon>
        <taxon>Pseudomonadati</taxon>
        <taxon>Bacteroidota</taxon>
        <taxon>Cytophagia</taxon>
        <taxon>Cytophagales</taxon>
        <taxon>Spirosomataceae</taxon>
        <taxon>Salmonirosea</taxon>
    </lineage>
</organism>
<dbReference type="RefSeq" id="WP_152761754.1">
    <property type="nucleotide sequence ID" value="NZ_WHLY01000002.1"/>
</dbReference>
<gene>
    <name evidence="1" type="ORF">GBK04_17195</name>
</gene>
<dbReference type="AlphaFoldDB" id="A0A7C9BG39"/>
<reference evidence="1 2" key="1">
    <citation type="submission" date="2019-10" db="EMBL/GenBank/DDBJ databases">
        <title>Draft Genome Sequence of Cytophagaceae sp. SJW1-29.</title>
        <authorList>
            <person name="Choi A."/>
        </authorList>
    </citation>
    <scope>NUCLEOTIDE SEQUENCE [LARGE SCALE GENOMIC DNA]</scope>
    <source>
        <strain evidence="1 2">SJW1-29</strain>
    </source>
</reference>
<proteinExistence type="predicted"/>
<dbReference type="EMBL" id="WHLY01000002">
    <property type="protein sequence ID" value="MPR35040.1"/>
    <property type="molecule type" value="Genomic_DNA"/>
</dbReference>
<keyword evidence="2" id="KW-1185">Reference proteome</keyword>
<evidence type="ECO:0000313" key="2">
    <source>
        <dbReference type="Proteomes" id="UP000479293"/>
    </source>
</evidence>
<accession>A0A7C9BG39</accession>
<protein>
    <recommendedName>
        <fullName evidence="3">DUF4595 domain-containing protein</fullName>
    </recommendedName>
</protein>
<comment type="caution">
    <text evidence="1">The sequence shown here is derived from an EMBL/GenBank/DDBJ whole genome shotgun (WGS) entry which is preliminary data.</text>
</comment>
<sequence>MKSRLLVGLGTLALLAGCSSHSSKDYSLDPGIPRVETPDSQIAYIRTKWMNEKHVETAFFDNQDRPLEVFRFGRTSVKTLNRYEGEKNTRTIRYYHSDSSPFGWIDVDTLRRTYDSKDRVIVESHTYSSSYSDKNPKENYYKRYLDYTTEGDTMITKQERGFEYIDSSTVADVDRWEKNSTRRLGRHYRLYITKVPSYPPDTVYHFSQRFAYDSTGKLALTWFDYKRPGGFVPGGAETIWYRYDVLNRLTEERHYTGDVIKFFEKSGLDVSVSAMQQDSWYSKNTFAIDSALRKNKDYFSVKYRYETFDHEKHLPLKIPTN</sequence>
<evidence type="ECO:0000313" key="1">
    <source>
        <dbReference type="EMBL" id="MPR35040.1"/>
    </source>
</evidence>
<evidence type="ECO:0008006" key="3">
    <source>
        <dbReference type="Google" id="ProtNLM"/>
    </source>
</evidence>
<dbReference type="Proteomes" id="UP000479293">
    <property type="component" value="Unassembled WGS sequence"/>
</dbReference>
<dbReference type="PROSITE" id="PS51257">
    <property type="entry name" value="PROKAR_LIPOPROTEIN"/>
    <property type="match status" value="1"/>
</dbReference>
<name>A0A7C9BG39_9BACT</name>